<dbReference type="InterPro" id="IPR052462">
    <property type="entry name" value="SLIRP/GR-RBP-like"/>
</dbReference>
<gene>
    <name evidence="5" type="ORF">Vbra_2602</name>
</gene>
<evidence type="ECO:0000256" key="3">
    <source>
        <dbReference type="SAM" id="MobiDB-lite"/>
    </source>
</evidence>
<sequence length="294" mass="35283">MSDPVVEGMQQQHDEDLPPREEVTDPPREEEGENGHAPHTGEAPDEKTHRDDEKEDRDHPPRRDDEDQDRDRPRERVSEDERRRTRTILIRNMAMETSPGELRRIFSKYGEIKDVYIPLDVYRRVPRGFGFVEFAEEKDAREAMADMTGRRIDGKEVEIVYGNARRKTKDEMRNSERNREQNRWGGGGSYDRRDRYYGDRGGGGGYGRDSRGGGGYGSGRRGYTDDFDETDRLRNQYKYYDADRDRDDRDRGRERERSRDRYDRYDRRDDDRRRDDRYDRDRRERDDRMNGYRD</sequence>
<dbReference type="SMART" id="SM00360">
    <property type="entry name" value="RRM"/>
    <property type="match status" value="1"/>
</dbReference>
<feature type="compositionally biased region" description="Basic and acidic residues" evidence="3">
    <location>
        <begin position="42"/>
        <end position="83"/>
    </location>
</feature>
<feature type="compositionally biased region" description="Basic and acidic residues" evidence="3">
    <location>
        <begin position="230"/>
        <end position="294"/>
    </location>
</feature>
<evidence type="ECO:0000313" key="6">
    <source>
        <dbReference type="Proteomes" id="UP000041254"/>
    </source>
</evidence>
<organism evidence="5 6">
    <name type="scientific">Vitrella brassicaformis (strain CCMP3155)</name>
    <dbReference type="NCBI Taxonomy" id="1169540"/>
    <lineage>
        <taxon>Eukaryota</taxon>
        <taxon>Sar</taxon>
        <taxon>Alveolata</taxon>
        <taxon>Colpodellida</taxon>
        <taxon>Vitrellaceae</taxon>
        <taxon>Vitrella</taxon>
    </lineage>
</organism>
<dbReference type="PANTHER" id="PTHR48027">
    <property type="entry name" value="HETEROGENEOUS NUCLEAR RIBONUCLEOPROTEIN 87F-RELATED"/>
    <property type="match status" value="1"/>
</dbReference>
<dbReference type="Pfam" id="PF00076">
    <property type="entry name" value="RRM_1"/>
    <property type="match status" value="1"/>
</dbReference>
<keyword evidence="6" id="KW-1185">Reference proteome</keyword>
<feature type="region of interest" description="Disordered" evidence="3">
    <location>
        <begin position="166"/>
        <end position="294"/>
    </location>
</feature>
<feature type="region of interest" description="Disordered" evidence="3">
    <location>
        <begin position="1"/>
        <end position="86"/>
    </location>
</feature>
<dbReference type="GO" id="GO:0003723">
    <property type="term" value="F:RNA binding"/>
    <property type="evidence" value="ECO:0007669"/>
    <property type="project" value="UniProtKB-UniRule"/>
</dbReference>
<dbReference type="EMBL" id="CDMY01000547">
    <property type="protein sequence ID" value="CEM21963.1"/>
    <property type="molecule type" value="Genomic_DNA"/>
</dbReference>
<dbReference type="InterPro" id="IPR000504">
    <property type="entry name" value="RRM_dom"/>
</dbReference>
<evidence type="ECO:0000313" key="5">
    <source>
        <dbReference type="EMBL" id="CEM21963.1"/>
    </source>
</evidence>
<accession>A0A0G4G2A7</accession>
<dbReference type="InterPro" id="IPR035979">
    <property type="entry name" value="RBD_domain_sf"/>
</dbReference>
<name>A0A0G4G2A7_VITBC</name>
<dbReference type="Proteomes" id="UP000041254">
    <property type="component" value="Unassembled WGS sequence"/>
</dbReference>
<feature type="compositionally biased region" description="Gly residues" evidence="3">
    <location>
        <begin position="199"/>
        <end position="220"/>
    </location>
</feature>
<protein>
    <recommendedName>
        <fullName evidence="4">RRM domain-containing protein</fullName>
    </recommendedName>
</protein>
<evidence type="ECO:0000256" key="1">
    <source>
        <dbReference type="ARBA" id="ARBA00022884"/>
    </source>
</evidence>
<dbReference type="OMA" id="CRAYDPI"/>
<dbReference type="OrthoDB" id="8093034at2759"/>
<proteinExistence type="predicted"/>
<dbReference type="VEuPathDB" id="CryptoDB:Vbra_2602"/>
<keyword evidence="1 2" id="KW-0694">RNA-binding</keyword>
<dbReference type="InterPro" id="IPR012677">
    <property type="entry name" value="Nucleotide-bd_a/b_plait_sf"/>
</dbReference>
<dbReference type="STRING" id="1169540.A0A0G4G2A7"/>
<dbReference type="SUPFAM" id="SSF54928">
    <property type="entry name" value="RNA-binding domain, RBD"/>
    <property type="match status" value="1"/>
</dbReference>
<dbReference type="PROSITE" id="PS50102">
    <property type="entry name" value="RRM"/>
    <property type="match status" value="1"/>
</dbReference>
<feature type="domain" description="RRM" evidence="4">
    <location>
        <begin position="86"/>
        <end position="164"/>
    </location>
</feature>
<evidence type="ECO:0000259" key="4">
    <source>
        <dbReference type="PROSITE" id="PS50102"/>
    </source>
</evidence>
<feature type="compositionally biased region" description="Basic and acidic residues" evidence="3">
    <location>
        <begin position="12"/>
        <end position="36"/>
    </location>
</feature>
<evidence type="ECO:0000256" key="2">
    <source>
        <dbReference type="PROSITE-ProRule" id="PRU00176"/>
    </source>
</evidence>
<dbReference type="InParanoid" id="A0A0G4G2A7"/>
<dbReference type="AlphaFoldDB" id="A0A0G4G2A7"/>
<dbReference type="Gene3D" id="3.30.70.330">
    <property type="match status" value="1"/>
</dbReference>
<reference evidence="5 6" key="1">
    <citation type="submission" date="2014-11" db="EMBL/GenBank/DDBJ databases">
        <authorList>
            <person name="Zhu J."/>
            <person name="Qi W."/>
            <person name="Song R."/>
        </authorList>
    </citation>
    <scope>NUCLEOTIDE SEQUENCE [LARGE SCALE GENOMIC DNA]</scope>
</reference>
<feature type="compositionally biased region" description="Basic and acidic residues" evidence="3">
    <location>
        <begin position="168"/>
        <end position="182"/>
    </location>
</feature>